<name>A0A699VXG7_TANCI</name>
<gene>
    <name evidence="1" type="ORF">Tci_911052</name>
</gene>
<sequence length="69" mass="7779">MNPAKSAMQRAWYEYDTEVKLPAITPGAGFTVLADTCFKPTGFVSIEERLLRNQSTISDTTITFYRAAW</sequence>
<reference evidence="1" key="1">
    <citation type="journal article" date="2019" name="Sci. Rep.">
        <title>Draft genome of Tanacetum cinerariifolium, the natural source of mosquito coil.</title>
        <authorList>
            <person name="Yamashiro T."/>
            <person name="Shiraishi A."/>
            <person name="Satake H."/>
            <person name="Nakayama K."/>
        </authorList>
    </citation>
    <scope>NUCLEOTIDE SEQUENCE</scope>
</reference>
<feature type="non-terminal residue" evidence="1">
    <location>
        <position position="69"/>
    </location>
</feature>
<protein>
    <submittedName>
        <fullName evidence="1">Uncharacterized protein</fullName>
    </submittedName>
</protein>
<comment type="caution">
    <text evidence="1">The sequence shown here is derived from an EMBL/GenBank/DDBJ whole genome shotgun (WGS) entry which is preliminary data.</text>
</comment>
<proteinExistence type="predicted"/>
<evidence type="ECO:0000313" key="1">
    <source>
        <dbReference type="EMBL" id="GFD39083.1"/>
    </source>
</evidence>
<organism evidence="1">
    <name type="scientific">Tanacetum cinerariifolium</name>
    <name type="common">Dalmatian daisy</name>
    <name type="synonym">Chrysanthemum cinerariifolium</name>
    <dbReference type="NCBI Taxonomy" id="118510"/>
    <lineage>
        <taxon>Eukaryota</taxon>
        <taxon>Viridiplantae</taxon>
        <taxon>Streptophyta</taxon>
        <taxon>Embryophyta</taxon>
        <taxon>Tracheophyta</taxon>
        <taxon>Spermatophyta</taxon>
        <taxon>Magnoliopsida</taxon>
        <taxon>eudicotyledons</taxon>
        <taxon>Gunneridae</taxon>
        <taxon>Pentapetalae</taxon>
        <taxon>asterids</taxon>
        <taxon>campanulids</taxon>
        <taxon>Asterales</taxon>
        <taxon>Asteraceae</taxon>
        <taxon>Asteroideae</taxon>
        <taxon>Anthemideae</taxon>
        <taxon>Anthemidinae</taxon>
        <taxon>Tanacetum</taxon>
    </lineage>
</organism>
<dbReference type="EMBL" id="BKCJ011510918">
    <property type="protein sequence ID" value="GFD39083.1"/>
    <property type="molecule type" value="Genomic_DNA"/>
</dbReference>
<dbReference type="AlphaFoldDB" id="A0A699VXG7"/>
<accession>A0A699VXG7</accession>